<dbReference type="InterPro" id="IPR002048">
    <property type="entry name" value="EF_hand_dom"/>
</dbReference>
<feature type="region of interest" description="Disordered" evidence="1">
    <location>
        <begin position="221"/>
        <end position="242"/>
    </location>
</feature>
<evidence type="ECO:0000259" key="2">
    <source>
        <dbReference type="PROSITE" id="PS50222"/>
    </source>
</evidence>
<dbReference type="PROSITE" id="PS50222">
    <property type="entry name" value="EF_HAND_2"/>
    <property type="match status" value="1"/>
</dbReference>
<evidence type="ECO:0000256" key="1">
    <source>
        <dbReference type="SAM" id="MobiDB-lite"/>
    </source>
</evidence>
<dbReference type="EMBL" id="CP144694">
    <property type="protein sequence ID" value="WVZ01855.1"/>
    <property type="molecule type" value="Genomic_DNA"/>
</dbReference>
<organism evidence="3 4">
    <name type="scientific">Vigna mungo</name>
    <name type="common">Black gram</name>
    <name type="synonym">Phaseolus mungo</name>
    <dbReference type="NCBI Taxonomy" id="3915"/>
    <lineage>
        <taxon>Eukaryota</taxon>
        <taxon>Viridiplantae</taxon>
        <taxon>Streptophyta</taxon>
        <taxon>Embryophyta</taxon>
        <taxon>Tracheophyta</taxon>
        <taxon>Spermatophyta</taxon>
        <taxon>Magnoliopsida</taxon>
        <taxon>eudicotyledons</taxon>
        <taxon>Gunneridae</taxon>
        <taxon>Pentapetalae</taxon>
        <taxon>rosids</taxon>
        <taxon>fabids</taxon>
        <taxon>Fabales</taxon>
        <taxon>Fabaceae</taxon>
        <taxon>Papilionoideae</taxon>
        <taxon>50 kb inversion clade</taxon>
        <taxon>NPAAA clade</taxon>
        <taxon>indigoferoid/millettioid clade</taxon>
        <taxon>Phaseoleae</taxon>
        <taxon>Vigna</taxon>
    </lineage>
</organism>
<feature type="domain" description="EF-hand" evidence="2">
    <location>
        <begin position="302"/>
        <end position="331"/>
    </location>
</feature>
<reference evidence="3 4" key="1">
    <citation type="journal article" date="2023" name="Life. Sci Alliance">
        <title>Evolutionary insights into 3D genome organization and epigenetic landscape of Vigna mungo.</title>
        <authorList>
            <person name="Junaid A."/>
            <person name="Singh B."/>
            <person name="Bhatia S."/>
        </authorList>
    </citation>
    <scope>NUCLEOTIDE SEQUENCE [LARGE SCALE GENOMIC DNA]</scope>
    <source>
        <strain evidence="3">Urdbean</strain>
    </source>
</reference>
<evidence type="ECO:0000313" key="3">
    <source>
        <dbReference type="EMBL" id="WVZ01855.1"/>
    </source>
</evidence>
<gene>
    <name evidence="3" type="ORF">V8G54_022661</name>
</gene>
<dbReference type="AlphaFoldDB" id="A0AAQ3N3D7"/>
<accession>A0AAQ3N3D7</accession>
<protein>
    <recommendedName>
        <fullName evidence="2">EF-hand domain-containing protein</fullName>
    </recommendedName>
</protein>
<proteinExistence type="predicted"/>
<keyword evidence="4" id="KW-1185">Reference proteome</keyword>
<sequence>MTIEKTGGFGKFAMDPLGQCNKKLTFIETGERTMIQIKRLIIREEGDFIHHHQQENIIVKSTTRARDHHRRRGFRIRFISNTSQLEKRRTISPSPEKVFEAAEALKLAGQMGTGLMGSGLVWAGHARLVFETADSGNNLITTATSGQQRYHQDTRRKKKVGALDHHILHCLSLELGIEVLEVDRDVSDLGQAVSDLITINNIHISFKVSPFYYVLLRCSPRRSSPSNKRISDSGGDGQLVDDNDRAKSEKIKIFRWEKMRRRDDLVSIGLEAETIEVQIKGFINFVLRMAVLLNSAMASATPNVDLFDAYFRCADLDRDDHISGAEAISFF</sequence>
<dbReference type="GO" id="GO:0005509">
    <property type="term" value="F:calcium ion binding"/>
    <property type="evidence" value="ECO:0007669"/>
    <property type="project" value="InterPro"/>
</dbReference>
<name>A0AAQ3N3D7_VIGMU</name>
<dbReference type="Proteomes" id="UP001374535">
    <property type="component" value="Chromosome 7"/>
</dbReference>
<evidence type="ECO:0000313" key="4">
    <source>
        <dbReference type="Proteomes" id="UP001374535"/>
    </source>
</evidence>